<dbReference type="Proteomes" id="UP000186720">
    <property type="component" value="Unassembled WGS sequence"/>
</dbReference>
<feature type="transmembrane region" description="Helical" evidence="1">
    <location>
        <begin position="69"/>
        <end position="91"/>
    </location>
</feature>
<reference evidence="2 3" key="1">
    <citation type="submission" date="2016-11" db="EMBL/GenBank/DDBJ databases">
        <title>Whole Genome Sequencing of Mucilaginibacter polytrichastri RG4-7(T) isolated from the moss sample.</title>
        <authorList>
            <person name="Li Y."/>
        </authorList>
    </citation>
    <scope>NUCLEOTIDE SEQUENCE [LARGE SCALE GENOMIC DNA]</scope>
    <source>
        <strain evidence="2 3">RG4-7</strain>
    </source>
</reference>
<protein>
    <submittedName>
        <fullName evidence="2">Uncharacterized protein</fullName>
    </submittedName>
</protein>
<keyword evidence="1" id="KW-0472">Membrane</keyword>
<sequence length="94" mass="10733">MVFCAPLVLNNNSFGIAVLKKHQIKMNYNLYVDILCGIFSLVFGIWLFEYILRRARISKKSAFYTNTKLYLLSLTFILIGLELIFAGLASFGDN</sequence>
<evidence type="ECO:0000256" key="1">
    <source>
        <dbReference type="SAM" id="Phobius"/>
    </source>
</evidence>
<accession>A0A1Q5ZUZ2</accession>
<keyword evidence="3" id="KW-1185">Reference proteome</keyword>
<comment type="caution">
    <text evidence="2">The sequence shown here is derived from an EMBL/GenBank/DDBJ whole genome shotgun (WGS) entry which is preliminary data.</text>
</comment>
<proteinExistence type="predicted"/>
<dbReference type="EMBL" id="MPPL01000001">
    <property type="protein sequence ID" value="OKS85591.1"/>
    <property type="molecule type" value="Genomic_DNA"/>
</dbReference>
<evidence type="ECO:0000313" key="3">
    <source>
        <dbReference type="Proteomes" id="UP000186720"/>
    </source>
</evidence>
<keyword evidence="1" id="KW-0812">Transmembrane</keyword>
<name>A0A1Q5ZUZ2_9SPHI</name>
<keyword evidence="1" id="KW-1133">Transmembrane helix</keyword>
<feature type="transmembrane region" description="Helical" evidence="1">
    <location>
        <begin position="28"/>
        <end position="48"/>
    </location>
</feature>
<organism evidence="2 3">
    <name type="scientific">Mucilaginibacter polytrichastri</name>
    <dbReference type="NCBI Taxonomy" id="1302689"/>
    <lineage>
        <taxon>Bacteria</taxon>
        <taxon>Pseudomonadati</taxon>
        <taxon>Bacteroidota</taxon>
        <taxon>Sphingobacteriia</taxon>
        <taxon>Sphingobacteriales</taxon>
        <taxon>Sphingobacteriaceae</taxon>
        <taxon>Mucilaginibacter</taxon>
    </lineage>
</organism>
<dbReference type="AlphaFoldDB" id="A0A1Q5ZUZ2"/>
<gene>
    <name evidence="2" type="ORF">RG47T_1037</name>
</gene>
<evidence type="ECO:0000313" key="2">
    <source>
        <dbReference type="EMBL" id="OKS85591.1"/>
    </source>
</evidence>